<dbReference type="AlphaFoldDB" id="A0AAQ0BUT9"/>
<dbReference type="EMBL" id="CP065601">
    <property type="protein sequence ID" value="QPQ92692.1"/>
    <property type="molecule type" value="Genomic_DNA"/>
</dbReference>
<feature type="transmembrane region" description="Helical" evidence="1">
    <location>
        <begin position="127"/>
        <end position="146"/>
    </location>
</feature>
<evidence type="ECO:0000256" key="1">
    <source>
        <dbReference type="SAM" id="Phobius"/>
    </source>
</evidence>
<sequence length="245" mass="27926">MSTVEEKKSEYMRLRDWPWPVIASVIGLLLLGIAYSSGDAYYKAFMKQFWIEAEAFPIDKSRHLILSVWGGLNASIAVQKWLGENWERLLWMILGLLAYIAVWVLFEKGATWLAARLRFRKDGTPRSYTISPLFLRYLSFVFWWVFGASTFFVLSWAIPVVLAIPSGIGEAVGNSIASDYKHDLDRGCAKSEERCQILVKNGQEVARGYVIAQSPTRIALYYDGNTRQIPMDGIEMRTADRALPR</sequence>
<feature type="transmembrane region" description="Helical" evidence="1">
    <location>
        <begin position="88"/>
        <end position="106"/>
    </location>
</feature>
<keyword evidence="1" id="KW-1133">Transmembrane helix</keyword>
<name>A0AAQ0BUT9_BURGL</name>
<feature type="transmembrane region" description="Helical" evidence="1">
    <location>
        <begin position="152"/>
        <end position="172"/>
    </location>
</feature>
<evidence type="ECO:0008006" key="4">
    <source>
        <dbReference type="Google" id="ProtNLM"/>
    </source>
</evidence>
<gene>
    <name evidence="2" type="ORF">I6H06_26975</name>
</gene>
<evidence type="ECO:0000313" key="2">
    <source>
        <dbReference type="EMBL" id="QPQ92692.1"/>
    </source>
</evidence>
<dbReference type="RefSeq" id="WP_015876660.1">
    <property type="nucleotide sequence ID" value="NZ_CP033641.1"/>
</dbReference>
<reference evidence="2 3" key="1">
    <citation type="submission" date="2020-12" db="EMBL/GenBank/DDBJ databases">
        <title>FDA dAtabase for Regulatory Grade micrObial Sequences (FDA-ARGOS): Supporting development and validation of Infectious Disease Dx tests.</title>
        <authorList>
            <person name="Minogue T."/>
            <person name="Wolcott M."/>
            <person name="Wasieloski L."/>
            <person name="Aguilar W."/>
            <person name="Moore D."/>
            <person name="Jaissle J."/>
            <person name="Tallon L."/>
            <person name="Sadzewicz L."/>
            <person name="Zhao X."/>
            <person name="Boylan J."/>
            <person name="Ott S."/>
            <person name="Bowen H."/>
            <person name="Vavikolanu K."/>
            <person name="Mehta A."/>
            <person name="Aluvathingal J."/>
            <person name="Nadendla S."/>
            <person name="Yan Y."/>
            <person name="Sichtig H."/>
        </authorList>
    </citation>
    <scope>NUCLEOTIDE SEQUENCE [LARGE SCALE GENOMIC DNA]</scope>
    <source>
        <strain evidence="2 3">FDAARGOS_949</strain>
    </source>
</reference>
<keyword evidence="1" id="KW-0812">Transmembrane</keyword>
<dbReference type="GeneID" id="45699046"/>
<dbReference type="Proteomes" id="UP000594892">
    <property type="component" value="Chromosome 2"/>
</dbReference>
<protein>
    <recommendedName>
        <fullName evidence="4">Transmembrane protein</fullName>
    </recommendedName>
</protein>
<evidence type="ECO:0000313" key="3">
    <source>
        <dbReference type="Proteomes" id="UP000594892"/>
    </source>
</evidence>
<feature type="transmembrane region" description="Helical" evidence="1">
    <location>
        <begin position="20"/>
        <end position="42"/>
    </location>
</feature>
<accession>A0AAQ0BUT9</accession>
<organism evidence="2 3">
    <name type="scientific">Burkholderia glumae</name>
    <name type="common">Pseudomonas glumae</name>
    <dbReference type="NCBI Taxonomy" id="337"/>
    <lineage>
        <taxon>Bacteria</taxon>
        <taxon>Pseudomonadati</taxon>
        <taxon>Pseudomonadota</taxon>
        <taxon>Betaproteobacteria</taxon>
        <taxon>Burkholderiales</taxon>
        <taxon>Burkholderiaceae</taxon>
        <taxon>Burkholderia</taxon>
    </lineage>
</organism>
<proteinExistence type="predicted"/>
<keyword evidence="1" id="KW-0472">Membrane</keyword>